<keyword evidence="1" id="KW-0472">Membrane</keyword>
<accession>A0ABY5WXS3</accession>
<dbReference type="Proteomes" id="UP001058184">
    <property type="component" value="Chromosome"/>
</dbReference>
<evidence type="ECO:0000313" key="3">
    <source>
        <dbReference type="Proteomes" id="UP001058184"/>
    </source>
</evidence>
<gene>
    <name evidence="2" type="ORF">K3722_01625</name>
</gene>
<name>A0ABY5WXS3_LEICA</name>
<feature type="transmembrane region" description="Helical" evidence="1">
    <location>
        <begin position="7"/>
        <end position="28"/>
    </location>
</feature>
<proteinExistence type="predicted"/>
<keyword evidence="3" id="KW-1185">Reference proteome</keyword>
<sequence length="93" mass="10197">MTKFEKRIFRIGVGIGLAGFTLCIAMAYLLSAPALAAVASVFAFIGIVIAFLWFIQARADSFRDYGLGEGTANLYGEDHAKRIFGENYMKPKP</sequence>
<dbReference type="RefSeq" id="WP_260002793.1">
    <property type="nucleotide sequence ID" value="NZ_CP081078.1"/>
</dbReference>
<dbReference type="EMBL" id="CP081078">
    <property type="protein sequence ID" value="UWQ58859.1"/>
    <property type="molecule type" value="Genomic_DNA"/>
</dbReference>
<organism evidence="2 3">
    <name type="scientific">Leisingera caerulea</name>
    <name type="common">Phaeobacter caeruleus</name>
    <dbReference type="NCBI Taxonomy" id="506591"/>
    <lineage>
        <taxon>Bacteria</taxon>
        <taxon>Pseudomonadati</taxon>
        <taxon>Pseudomonadota</taxon>
        <taxon>Alphaproteobacteria</taxon>
        <taxon>Rhodobacterales</taxon>
        <taxon>Roseobacteraceae</taxon>
        <taxon>Leisingera</taxon>
    </lineage>
</organism>
<keyword evidence="1" id="KW-0812">Transmembrane</keyword>
<feature type="transmembrane region" description="Helical" evidence="1">
    <location>
        <begin position="34"/>
        <end position="55"/>
    </location>
</feature>
<keyword evidence="1" id="KW-1133">Transmembrane helix</keyword>
<reference evidence="2" key="1">
    <citation type="submission" date="2021-08" db="EMBL/GenBank/DDBJ databases">
        <authorList>
            <person name="Nwanade C."/>
            <person name="Wang M."/>
            <person name="Masoudi A."/>
            <person name="Yu Z."/>
            <person name="Liu J."/>
        </authorList>
    </citation>
    <scope>NUCLEOTIDE SEQUENCE</scope>
    <source>
        <strain evidence="2">S141</strain>
    </source>
</reference>
<evidence type="ECO:0000256" key="1">
    <source>
        <dbReference type="SAM" id="Phobius"/>
    </source>
</evidence>
<protein>
    <submittedName>
        <fullName evidence="2">Uncharacterized protein</fullName>
    </submittedName>
</protein>
<evidence type="ECO:0000313" key="2">
    <source>
        <dbReference type="EMBL" id="UWQ58859.1"/>
    </source>
</evidence>